<evidence type="ECO:0000313" key="9">
    <source>
        <dbReference type="EMBL" id="BAZ83860.1"/>
    </source>
</evidence>
<dbReference type="PANTHER" id="PTHR43467:SF2">
    <property type="entry name" value="COBALT-PRECORRIN-2 C(20)-METHYLTRANSFERASE"/>
    <property type="match status" value="1"/>
</dbReference>
<name>A0A1Z4UXA7_9CYAN</name>
<evidence type="ECO:0000259" key="8">
    <source>
        <dbReference type="Pfam" id="PF00590"/>
    </source>
</evidence>
<dbReference type="UniPathway" id="UPA00148"/>
<dbReference type="AlphaFoldDB" id="A0A1Z4UXA7"/>
<reference evidence="9 10" key="1">
    <citation type="submission" date="2017-06" db="EMBL/GenBank/DDBJ databases">
        <title>Genome sequencing of cyanobaciteial culture collection at National Institute for Environmental Studies (NIES).</title>
        <authorList>
            <person name="Hirose Y."/>
            <person name="Shimura Y."/>
            <person name="Fujisawa T."/>
            <person name="Nakamura Y."/>
            <person name="Kawachi M."/>
        </authorList>
    </citation>
    <scope>NUCLEOTIDE SEQUENCE [LARGE SCALE GENOMIC DNA]</scope>
    <source>
        <strain evidence="9 10">NIES-806</strain>
    </source>
</reference>
<evidence type="ECO:0000256" key="1">
    <source>
        <dbReference type="ARBA" id="ARBA00004953"/>
    </source>
</evidence>
<evidence type="ECO:0000256" key="4">
    <source>
        <dbReference type="ARBA" id="ARBA00022603"/>
    </source>
</evidence>
<dbReference type="KEGG" id="dcm:NIES806_00400"/>
<dbReference type="CDD" id="cd11645">
    <property type="entry name" value="Precorrin_2_C20_MT"/>
    <property type="match status" value="1"/>
</dbReference>
<dbReference type="InterPro" id="IPR012382">
    <property type="entry name" value="CobI/CbiL"/>
</dbReference>
<dbReference type="PIRSF" id="PIRSF036427">
    <property type="entry name" value="Precrrn-2_mtase"/>
    <property type="match status" value="1"/>
</dbReference>
<protein>
    <submittedName>
        <fullName evidence="9">Cobalamin biosynthesis precorrin-2 methyltransferase</fullName>
    </submittedName>
</protein>
<proteinExistence type="inferred from homology"/>
<dbReference type="NCBIfam" id="TIGR01467">
    <property type="entry name" value="cobI_cbiL"/>
    <property type="match status" value="1"/>
</dbReference>
<evidence type="ECO:0000256" key="5">
    <source>
        <dbReference type="ARBA" id="ARBA00022679"/>
    </source>
</evidence>
<evidence type="ECO:0000256" key="3">
    <source>
        <dbReference type="ARBA" id="ARBA00022573"/>
    </source>
</evidence>
<keyword evidence="5 9" id="KW-0808">Transferase</keyword>
<comment type="similarity">
    <text evidence="2 7">Belongs to the precorrin methyltransferase family.</text>
</comment>
<feature type="domain" description="Tetrapyrrole methylase" evidence="8">
    <location>
        <begin position="7"/>
        <end position="213"/>
    </location>
</feature>
<organism evidence="9 10">
    <name type="scientific">Dolichospermum compactum NIES-806</name>
    <dbReference type="NCBI Taxonomy" id="1973481"/>
    <lineage>
        <taxon>Bacteria</taxon>
        <taxon>Bacillati</taxon>
        <taxon>Cyanobacteriota</taxon>
        <taxon>Cyanophyceae</taxon>
        <taxon>Nostocales</taxon>
        <taxon>Aphanizomenonaceae</taxon>
        <taxon>Dolichospermum</taxon>
        <taxon>Dolichospermum compactum</taxon>
    </lineage>
</organism>
<comment type="pathway">
    <text evidence="1">Cofactor biosynthesis; adenosylcobalamin biosynthesis.</text>
</comment>
<dbReference type="InterPro" id="IPR035996">
    <property type="entry name" value="4pyrrol_Methylase_sf"/>
</dbReference>
<evidence type="ECO:0000256" key="2">
    <source>
        <dbReference type="ARBA" id="ARBA00005879"/>
    </source>
</evidence>
<dbReference type="InterPro" id="IPR006364">
    <property type="entry name" value="CobI/CbiL/CobIJ_dom"/>
</dbReference>
<accession>A0A1Z4UXA7</accession>
<dbReference type="NCBIfam" id="NF004647">
    <property type="entry name" value="PRK05990.1"/>
    <property type="match status" value="1"/>
</dbReference>
<keyword evidence="6" id="KW-0949">S-adenosyl-L-methionine</keyword>
<dbReference type="GO" id="GO:0032259">
    <property type="term" value="P:methylation"/>
    <property type="evidence" value="ECO:0007669"/>
    <property type="project" value="UniProtKB-KW"/>
</dbReference>
<dbReference type="OrthoDB" id="9804789at2"/>
<evidence type="ECO:0000256" key="7">
    <source>
        <dbReference type="PIRNR" id="PIRNR036427"/>
    </source>
</evidence>
<dbReference type="Gene3D" id="3.40.1010.10">
    <property type="entry name" value="Cobalt-precorrin-4 Transmethylase, Domain 1"/>
    <property type="match status" value="1"/>
</dbReference>
<dbReference type="InterPro" id="IPR000878">
    <property type="entry name" value="4pyrrol_Mease"/>
</dbReference>
<dbReference type="InterPro" id="IPR014776">
    <property type="entry name" value="4pyrrole_Mease_sub2"/>
</dbReference>
<dbReference type="Pfam" id="PF00590">
    <property type="entry name" value="TP_methylase"/>
    <property type="match status" value="1"/>
</dbReference>
<dbReference type="GO" id="GO:0009236">
    <property type="term" value="P:cobalamin biosynthetic process"/>
    <property type="evidence" value="ECO:0007669"/>
    <property type="project" value="UniProtKB-UniRule"/>
</dbReference>
<keyword evidence="3" id="KW-0169">Cobalamin biosynthesis</keyword>
<dbReference type="RefSeq" id="WP_096662544.1">
    <property type="nucleotide sequence ID" value="NZ_AP018316.1"/>
</dbReference>
<gene>
    <name evidence="9" type="ORF">NIES806_00400</name>
</gene>
<evidence type="ECO:0000256" key="6">
    <source>
        <dbReference type="ARBA" id="ARBA00022691"/>
    </source>
</evidence>
<sequence length="235" mass="25962">MTNSGGRLYGIGVGPGDPELITLKALRLLRSAPVIAYQSATDKESIARKIVSPYLDNSQIEVGFHLPRALEPEKAKSIYDQETQPIADHLAAGRDVVVICEGDPFFYGSFMYLFTRLADKYKTEVVPGVSSLMACPVALGLPFTYYNDVLTVLPAPLPREALISQLLTTDAAAIMKLGRHFLKVRDILHELGLASRARYIERATTTQQRILPLDEVDPLDVPYFSMIVIPTKSKL</sequence>
<keyword evidence="10" id="KW-1185">Reference proteome</keyword>
<dbReference type="PANTHER" id="PTHR43467">
    <property type="entry name" value="COBALT-PRECORRIN-2 C(20)-METHYLTRANSFERASE"/>
    <property type="match status" value="1"/>
</dbReference>
<dbReference type="GO" id="GO:0030788">
    <property type="term" value="F:precorrin-2 C20-methyltransferase activity"/>
    <property type="evidence" value="ECO:0007669"/>
    <property type="project" value="InterPro"/>
</dbReference>
<dbReference type="Proteomes" id="UP000218702">
    <property type="component" value="Chromosome"/>
</dbReference>
<dbReference type="EMBL" id="AP018316">
    <property type="protein sequence ID" value="BAZ83860.1"/>
    <property type="molecule type" value="Genomic_DNA"/>
</dbReference>
<dbReference type="InterPro" id="IPR014777">
    <property type="entry name" value="4pyrrole_Mease_sub1"/>
</dbReference>
<keyword evidence="4 9" id="KW-0489">Methyltransferase</keyword>
<dbReference type="SUPFAM" id="SSF53790">
    <property type="entry name" value="Tetrapyrrole methylase"/>
    <property type="match status" value="1"/>
</dbReference>
<evidence type="ECO:0000313" key="10">
    <source>
        <dbReference type="Proteomes" id="UP000218702"/>
    </source>
</evidence>
<dbReference type="Gene3D" id="3.30.950.10">
    <property type="entry name" value="Methyltransferase, Cobalt-precorrin-4 Transmethylase, Domain 2"/>
    <property type="match status" value="1"/>
</dbReference>